<organism evidence="7 8">
    <name type="scientific">Geotrypetes seraphini</name>
    <name type="common">Gaboon caecilian</name>
    <name type="synonym">Caecilia seraphini</name>
    <dbReference type="NCBI Taxonomy" id="260995"/>
    <lineage>
        <taxon>Eukaryota</taxon>
        <taxon>Metazoa</taxon>
        <taxon>Chordata</taxon>
        <taxon>Craniata</taxon>
        <taxon>Vertebrata</taxon>
        <taxon>Euteleostomi</taxon>
        <taxon>Amphibia</taxon>
        <taxon>Gymnophiona</taxon>
        <taxon>Geotrypetes</taxon>
    </lineage>
</organism>
<dbReference type="AlphaFoldDB" id="A0A6P8Q9M2"/>
<dbReference type="GO" id="GO:0005085">
    <property type="term" value="F:guanyl-nucleotide exchange factor activity"/>
    <property type="evidence" value="ECO:0007669"/>
    <property type="project" value="UniProtKB-KW"/>
</dbReference>
<accession>A0A6P8Q9M2</accession>
<dbReference type="PROSITE" id="PS50002">
    <property type="entry name" value="SH3"/>
    <property type="match status" value="1"/>
</dbReference>
<dbReference type="FunFam" id="2.30.30.40:FF:000177">
    <property type="entry name" value="Rho guanine nucleotide exchange factor (GEF) 37"/>
    <property type="match status" value="1"/>
</dbReference>
<reference evidence="8 9" key="1">
    <citation type="submission" date="2025-04" db="UniProtKB">
        <authorList>
            <consortium name="RefSeq"/>
        </authorList>
    </citation>
    <scope>IDENTIFICATION</scope>
</reference>
<dbReference type="Pfam" id="PF07653">
    <property type="entry name" value="SH3_2"/>
    <property type="match status" value="1"/>
</dbReference>
<evidence type="ECO:0000313" key="8">
    <source>
        <dbReference type="RefSeq" id="XP_033783581.1"/>
    </source>
</evidence>
<dbReference type="RefSeq" id="XP_033783582.1">
    <property type="nucleotide sequence ID" value="XM_033927691.1"/>
</dbReference>
<evidence type="ECO:0000259" key="6">
    <source>
        <dbReference type="PROSITE" id="PS51021"/>
    </source>
</evidence>
<dbReference type="InterPro" id="IPR000219">
    <property type="entry name" value="DH_dom"/>
</dbReference>
<evidence type="ECO:0000259" key="5">
    <source>
        <dbReference type="PROSITE" id="PS50010"/>
    </source>
</evidence>
<dbReference type="Gene3D" id="1.20.900.10">
    <property type="entry name" value="Dbl homology (DH) domain"/>
    <property type="match status" value="1"/>
</dbReference>
<dbReference type="SUPFAM" id="SSF48065">
    <property type="entry name" value="DBL homology domain (DH-domain)"/>
    <property type="match status" value="1"/>
</dbReference>
<dbReference type="SUPFAM" id="SSF50044">
    <property type="entry name" value="SH3-domain"/>
    <property type="match status" value="2"/>
</dbReference>
<evidence type="ECO:0000256" key="2">
    <source>
        <dbReference type="ARBA" id="ARBA00022658"/>
    </source>
</evidence>
<dbReference type="Proteomes" id="UP000515159">
    <property type="component" value="Chromosome 18"/>
</dbReference>
<proteinExistence type="predicted"/>
<keyword evidence="7" id="KW-1185">Reference proteome</keyword>
<dbReference type="InterPro" id="IPR036028">
    <property type="entry name" value="SH3-like_dom_sf"/>
</dbReference>
<dbReference type="InterPro" id="IPR004148">
    <property type="entry name" value="BAR_dom"/>
</dbReference>
<feature type="domain" description="BAR" evidence="6">
    <location>
        <begin position="305"/>
        <end position="531"/>
    </location>
</feature>
<name>A0A6P8Q9M2_GEOSA</name>
<evidence type="ECO:0000313" key="9">
    <source>
        <dbReference type="RefSeq" id="XP_033783582.1"/>
    </source>
</evidence>
<keyword evidence="2" id="KW-0344">Guanine-nucleotide releasing factor</keyword>
<dbReference type="SMART" id="SM00326">
    <property type="entry name" value="SH3"/>
    <property type="match status" value="2"/>
</dbReference>
<dbReference type="Pfam" id="PF14604">
    <property type="entry name" value="SH3_9"/>
    <property type="match status" value="1"/>
</dbReference>
<evidence type="ECO:0000256" key="1">
    <source>
        <dbReference type="ARBA" id="ARBA00022443"/>
    </source>
</evidence>
<keyword evidence="1 3" id="KW-0728">SH3 domain</keyword>
<protein>
    <submittedName>
        <fullName evidence="8 9">Rho guanine nucleotide exchange factor 37 isoform X1</fullName>
    </submittedName>
</protein>
<dbReference type="SUPFAM" id="SSF103657">
    <property type="entry name" value="BAR/IMD domain-like"/>
    <property type="match status" value="1"/>
</dbReference>
<dbReference type="PROSITE" id="PS50010">
    <property type="entry name" value="DH_2"/>
    <property type="match status" value="1"/>
</dbReference>
<dbReference type="KEGG" id="gsh:117351844"/>
<feature type="domain" description="DH" evidence="5">
    <location>
        <begin position="82"/>
        <end position="264"/>
    </location>
</feature>
<dbReference type="InterPro" id="IPR051492">
    <property type="entry name" value="Dynamin-Rho_GEF"/>
</dbReference>
<dbReference type="Gene3D" id="1.20.1270.60">
    <property type="entry name" value="Arfaptin homology (AH) domain/BAR domain"/>
    <property type="match status" value="1"/>
</dbReference>
<dbReference type="PROSITE" id="PS51021">
    <property type="entry name" value="BAR"/>
    <property type="match status" value="1"/>
</dbReference>
<dbReference type="CTD" id="389337"/>
<dbReference type="GeneID" id="117351844"/>
<sequence>MADSDIYDTPFASVPTKMQDVLPTVTISEVDDASPAEANAGLYETTLEVLGKDLNIVFPPKTAQEKESIYEEVGTLRKSNPTQQQAVEELIKTEKSYLQTLLLLASDIQDRVKQIHGIDVEGLFSNLNEVLQVSRAFLKELEGVDSEQPNQLLQISQVFLEFTEDLENVYKVYCANYEKAVLLLESYKKQGVDQEILHILQLTAPHFNAQNLSFFLVMPVQRIMRYPLLLKHILGTLPSNDIAYSSLQRALAAMEELNCNINEFKRCKEVATKYTKVEDLSLMERLSRLNKHTISKKTMRLSQRLKQEAGLVPRTESKEFDVLVEKFQDLTSQVTHLKENLTTYLKNLEVFLIVTPHTCELDITDGPVQQYRCFAESLHQITFLEFRRRLERVVFQPLCSLEKSLTGPQQLIKKRLVKLLDYEQLQEKKRESGIVTYEDETAMSTYRAIDSMLLAELPSVNEVAHKWLGQILRAFVTLQRDLAKQVLQVAGDQLSKSPHSHVPTSAFWKLTEDALHQFGPQLSEFCKNFEQVLPSPSVQLLSPTTKQQIMSLVKKYGPDKVYQVTGNISGSRDMDLTLQKGQVVALLHDTDTKGNRNRWLVDTGGSRGYVQQGKLQPYHLVHDQTPLQQSATPDNDTENHQHSYTMQEIPTAEVPSARPPFHMVAAYAFSARSSQEVSLQPGQLVRVLEAQDKMGSRQWSLVEVNGQRGYVPSSFLMAVPLQNPSTWAAPGWTFPPQQT</sequence>
<gene>
    <name evidence="8 9" type="primary">ARHGEF37</name>
</gene>
<dbReference type="RefSeq" id="XP_033783581.1">
    <property type="nucleotide sequence ID" value="XM_033927690.1"/>
</dbReference>
<dbReference type="InterPro" id="IPR035899">
    <property type="entry name" value="DBL_dom_sf"/>
</dbReference>
<dbReference type="OrthoDB" id="6244550at2759"/>
<dbReference type="InterPro" id="IPR001452">
    <property type="entry name" value="SH3_domain"/>
</dbReference>
<dbReference type="CDD" id="cd00160">
    <property type="entry name" value="RhoGEF"/>
    <property type="match status" value="1"/>
</dbReference>
<dbReference type="Pfam" id="PF00621">
    <property type="entry name" value="RhoGEF"/>
    <property type="match status" value="1"/>
</dbReference>
<dbReference type="PANTHER" id="PTHR22834">
    <property type="entry name" value="NUCLEAR FUSION PROTEIN FUS2"/>
    <property type="match status" value="1"/>
</dbReference>
<feature type="domain" description="SH3" evidence="4">
    <location>
        <begin position="658"/>
        <end position="721"/>
    </location>
</feature>
<dbReference type="InterPro" id="IPR027267">
    <property type="entry name" value="AH/BAR_dom_sf"/>
</dbReference>
<dbReference type="SMART" id="SM00325">
    <property type="entry name" value="RhoGEF"/>
    <property type="match status" value="1"/>
</dbReference>
<evidence type="ECO:0000259" key="4">
    <source>
        <dbReference type="PROSITE" id="PS50002"/>
    </source>
</evidence>
<dbReference type="PANTHER" id="PTHR22834:SF9">
    <property type="entry name" value="RHO GUANINE NUCLEOTIDE EXCHANGE FACTOR 37"/>
    <property type="match status" value="1"/>
</dbReference>
<dbReference type="Gene3D" id="2.30.30.40">
    <property type="entry name" value="SH3 Domains"/>
    <property type="match status" value="2"/>
</dbReference>
<evidence type="ECO:0000313" key="7">
    <source>
        <dbReference type="Proteomes" id="UP000515159"/>
    </source>
</evidence>
<evidence type="ECO:0000256" key="3">
    <source>
        <dbReference type="PROSITE-ProRule" id="PRU00192"/>
    </source>
</evidence>
<dbReference type="GO" id="GO:0005737">
    <property type="term" value="C:cytoplasm"/>
    <property type="evidence" value="ECO:0007669"/>
    <property type="project" value="InterPro"/>
</dbReference>